<dbReference type="InterPro" id="IPR019778">
    <property type="entry name" value="Class_I_Hydrophobin_CS"/>
</dbReference>
<evidence type="ECO:0000256" key="5">
    <source>
        <dbReference type="RuleBase" id="RU365009"/>
    </source>
</evidence>
<protein>
    <recommendedName>
        <fullName evidence="5">Hydrophobin</fullName>
    </recommendedName>
</protein>
<evidence type="ECO:0000313" key="7">
    <source>
        <dbReference type="Proteomes" id="UP000244722"/>
    </source>
</evidence>
<reference evidence="6 7" key="1">
    <citation type="submission" date="2017-04" db="EMBL/GenBank/DDBJ databases">
        <title>Draft genome sequence of Tuber borchii Vittad., a whitish edible truffle.</title>
        <authorList>
            <consortium name="DOE Joint Genome Institute"/>
            <person name="Murat C."/>
            <person name="Kuo A."/>
            <person name="Barry K.W."/>
            <person name="Clum A."/>
            <person name="Dockter R.B."/>
            <person name="Fauchery L."/>
            <person name="Iotti M."/>
            <person name="Kohler A."/>
            <person name="Labutti K."/>
            <person name="Lindquist E.A."/>
            <person name="Lipzen A."/>
            <person name="Ohm R.A."/>
            <person name="Wang M."/>
            <person name="Grigoriev I.V."/>
            <person name="Zambonelli A."/>
            <person name="Martin F.M."/>
        </authorList>
    </citation>
    <scope>NUCLEOTIDE SEQUENCE [LARGE SCALE GENOMIC DNA]</scope>
    <source>
        <strain evidence="6 7">Tbo3840</strain>
    </source>
</reference>
<name>A0A2T6ZY77_TUBBO</name>
<comment type="caution">
    <text evidence="6">The sequence shown here is derived from an EMBL/GenBank/DDBJ whole genome shotgun (WGS) entry which is preliminary data.</text>
</comment>
<gene>
    <name evidence="6" type="ORF">B9Z19DRAFT_1079362</name>
</gene>
<dbReference type="Pfam" id="PF01185">
    <property type="entry name" value="Hydrophobin"/>
    <property type="match status" value="1"/>
</dbReference>
<evidence type="ECO:0000256" key="3">
    <source>
        <dbReference type="ARBA" id="ARBA00022729"/>
    </source>
</evidence>
<organism evidence="6 7">
    <name type="scientific">Tuber borchii</name>
    <name type="common">White truffle</name>
    <dbReference type="NCBI Taxonomy" id="42251"/>
    <lineage>
        <taxon>Eukaryota</taxon>
        <taxon>Fungi</taxon>
        <taxon>Dikarya</taxon>
        <taxon>Ascomycota</taxon>
        <taxon>Pezizomycotina</taxon>
        <taxon>Pezizomycetes</taxon>
        <taxon>Pezizales</taxon>
        <taxon>Tuberaceae</taxon>
        <taxon>Tuber</taxon>
    </lineage>
</organism>
<keyword evidence="3 5" id="KW-0732">Signal</keyword>
<comment type="similarity">
    <text evidence="1 5">Belongs to the fungal hydrophobin family.</text>
</comment>
<dbReference type="EMBL" id="NESQ01000064">
    <property type="protein sequence ID" value="PUU80442.1"/>
    <property type="molecule type" value="Genomic_DNA"/>
</dbReference>
<dbReference type="InterPro" id="IPR001338">
    <property type="entry name" value="Class_I_Hydrophobin"/>
</dbReference>
<dbReference type="SMART" id="SM00075">
    <property type="entry name" value="HYDRO"/>
    <property type="match status" value="1"/>
</dbReference>
<feature type="chain" id="PRO_5041014433" description="Hydrophobin" evidence="5">
    <location>
        <begin position="19"/>
        <end position="121"/>
    </location>
</feature>
<keyword evidence="2 5" id="KW-0964">Secreted</keyword>
<feature type="signal peptide" evidence="5">
    <location>
        <begin position="1"/>
        <end position="18"/>
    </location>
</feature>
<comment type="subcellular location">
    <subcellularLocation>
        <location evidence="5">Secreted</location>
        <location evidence="5">Cell wall</location>
    </subcellularLocation>
</comment>
<keyword evidence="7" id="KW-1185">Reference proteome</keyword>
<keyword evidence="4 5" id="KW-1015">Disulfide bond</keyword>
<proteinExistence type="inferred from homology"/>
<evidence type="ECO:0000313" key="6">
    <source>
        <dbReference type="EMBL" id="PUU80442.1"/>
    </source>
</evidence>
<sequence>MVSIKSLAVLLFAAAITAAPLAGDKKGGDSNDITVTKNSCEAEQKIHCCNDDGKSQNAGLVSLLNNAQIKCNNLGVNVLAVPTLTDNSMCKGTIVCCPGDNSQTGLVNANADLRCTAPSLN</sequence>
<dbReference type="GO" id="GO:0005199">
    <property type="term" value="F:structural constituent of cell wall"/>
    <property type="evidence" value="ECO:0007669"/>
    <property type="project" value="InterPro"/>
</dbReference>
<keyword evidence="5" id="KW-0134">Cell wall</keyword>
<evidence type="ECO:0000256" key="1">
    <source>
        <dbReference type="ARBA" id="ARBA00010446"/>
    </source>
</evidence>
<evidence type="ECO:0000256" key="4">
    <source>
        <dbReference type="ARBA" id="ARBA00023157"/>
    </source>
</evidence>
<evidence type="ECO:0000256" key="2">
    <source>
        <dbReference type="ARBA" id="ARBA00022525"/>
    </source>
</evidence>
<dbReference type="GO" id="GO:0009277">
    <property type="term" value="C:fungal-type cell wall"/>
    <property type="evidence" value="ECO:0007669"/>
    <property type="project" value="InterPro"/>
</dbReference>
<dbReference type="Proteomes" id="UP000244722">
    <property type="component" value="Unassembled WGS sequence"/>
</dbReference>
<accession>A0A2T6ZY77</accession>
<dbReference type="AlphaFoldDB" id="A0A2T6ZY77"/>
<dbReference type="PROSITE" id="PS00956">
    <property type="entry name" value="HYDROPHOBIN"/>
    <property type="match status" value="1"/>
</dbReference>